<accession>A0ACC2KK77</accession>
<keyword evidence="2" id="KW-1185">Reference proteome</keyword>
<dbReference type="EMBL" id="CM056817">
    <property type="protein sequence ID" value="KAJ8621456.1"/>
    <property type="molecule type" value="Genomic_DNA"/>
</dbReference>
<organism evidence="1 2">
    <name type="scientific">Persea americana</name>
    <name type="common">Avocado</name>
    <dbReference type="NCBI Taxonomy" id="3435"/>
    <lineage>
        <taxon>Eukaryota</taxon>
        <taxon>Viridiplantae</taxon>
        <taxon>Streptophyta</taxon>
        <taxon>Embryophyta</taxon>
        <taxon>Tracheophyta</taxon>
        <taxon>Spermatophyta</taxon>
        <taxon>Magnoliopsida</taxon>
        <taxon>Magnoliidae</taxon>
        <taxon>Laurales</taxon>
        <taxon>Lauraceae</taxon>
        <taxon>Persea</taxon>
    </lineage>
</organism>
<evidence type="ECO:0000313" key="2">
    <source>
        <dbReference type="Proteomes" id="UP001234297"/>
    </source>
</evidence>
<reference evidence="1 2" key="1">
    <citation type="journal article" date="2022" name="Hortic Res">
        <title>A haplotype resolved chromosomal level avocado genome allows analysis of novel avocado genes.</title>
        <authorList>
            <person name="Nath O."/>
            <person name="Fletcher S.J."/>
            <person name="Hayward A."/>
            <person name="Shaw L.M."/>
            <person name="Masouleh A.K."/>
            <person name="Furtado A."/>
            <person name="Henry R.J."/>
            <person name="Mitter N."/>
        </authorList>
    </citation>
    <scope>NUCLEOTIDE SEQUENCE [LARGE SCALE GENOMIC DNA]</scope>
    <source>
        <strain evidence="2">cv. Hass</strain>
    </source>
</reference>
<protein>
    <submittedName>
        <fullName evidence="1">Uncharacterized protein</fullName>
    </submittedName>
</protein>
<gene>
    <name evidence="1" type="ORF">MRB53_029985</name>
</gene>
<name>A0ACC2KK77_PERAE</name>
<sequence>MATLSPGAGTPHLGSHTILTFIWGRCPHQYKGGDNTNEGNIVVQKSKGGVFFEKGGEVLSIGAEVGGVKAATKVLFFRILILMRFE</sequence>
<evidence type="ECO:0000313" key="1">
    <source>
        <dbReference type="EMBL" id="KAJ8621456.1"/>
    </source>
</evidence>
<proteinExistence type="predicted"/>
<comment type="caution">
    <text evidence="1">The sequence shown here is derived from an EMBL/GenBank/DDBJ whole genome shotgun (WGS) entry which is preliminary data.</text>
</comment>
<dbReference type="Proteomes" id="UP001234297">
    <property type="component" value="Chromosome 9"/>
</dbReference>